<feature type="compositionally biased region" description="Acidic residues" evidence="1">
    <location>
        <begin position="56"/>
        <end position="67"/>
    </location>
</feature>
<feature type="compositionally biased region" description="Basic residues" evidence="1">
    <location>
        <begin position="30"/>
        <end position="40"/>
    </location>
</feature>
<sequence>MLSRPGRHLPPMLQLPDPRTLPQIPGFPQRTRRPARRPSHIMHWLNANQRQQVPQVDEETKEDDDSSENLLYKVPQYVSIDSSPRKPVVLSPHHALPVEVPRQSSPPQQAPPVQSPPRTPSPIRRLLANVKSSLQTITHKLHNGDAELVARFAEQHPCQEIWQSGISGDLILVASHQRQDLHATHCAVIRASSPQLQYLGNVDILVHNGERN</sequence>
<dbReference type="EMBL" id="ML738341">
    <property type="protein sequence ID" value="KAE8311582.1"/>
    <property type="molecule type" value="Genomic_DNA"/>
</dbReference>
<proteinExistence type="predicted"/>
<feature type="region of interest" description="Disordered" evidence="1">
    <location>
        <begin position="1"/>
        <end position="69"/>
    </location>
</feature>
<reference evidence="3" key="1">
    <citation type="submission" date="2019-04" db="EMBL/GenBank/DDBJ databases">
        <title>Friends and foes A comparative genomics studyof 23 Aspergillus species from section Flavi.</title>
        <authorList>
            <consortium name="DOE Joint Genome Institute"/>
            <person name="Kjaerbolling I."/>
            <person name="Vesth T."/>
            <person name="Frisvad J.C."/>
            <person name="Nybo J.L."/>
            <person name="Theobald S."/>
            <person name="Kildgaard S."/>
            <person name="Isbrandt T."/>
            <person name="Kuo A."/>
            <person name="Sato A."/>
            <person name="Lyhne E.K."/>
            <person name="Kogle M.E."/>
            <person name="Wiebenga A."/>
            <person name="Kun R.S."/>
            <person name="Lubbers R.J."/>
            <person name="Makela M.R."/>
            <person name="Barry K."/>
            <person name="Chovatia M."/>
            <person name="Clum A."/>
            <person name="Daum C."/>
            <person name="Haridas S."/>
            <person name="He G."/>
            <person name="LaButti K."/>
            <person name="Lipzen A."/>
            <person name="Mondo S."/>
            <person name="Riley R."/>
            <person name="Salamov A."/>
            <person name="Simmons B.A."/>
            <person name="Magnuson J.K."/>
            <person name="Henrissat B."/>
            <person name="Mortensen U.H."/>
            <person name="Larsen T.O."/>
            <person name="Devries R.P."/>
            <person name="Grigoriev I.V."/>
            <person name="Machida M."/>
            <person name="Baker S.E."/>
            <person name="Andersen M.R."/>
        </authorList>
    </citation>
    <scope>NUCLEOTIDE SEQUENCE [LARGE SCALE GENOMIC DNA]</scope>
    <source>
        <strain evidence="3">CBS 130015</strain>
    </source>
</reference>
<feature type="compositionally biased region" description="Pro residues" evidence="1">
    <location>
        <begin position="108"/>
        <end position="120"/>
    </location>
</feature>
<organism evidence="2 3">
    <name type="scientific">Aspergillus transmontanensis</name>
    <dbReference type="NCBI Taxonomy" id="1034304"/>
    <lineage>
        <taxon>Eukaryota</taxon>
        <taxon>Fungi</taxon>
        <taxon>Dikarya</taxon>
        <taxon>Ascomycota</taxon>
        <taxon>Pezizomycotina</taxon>
        <taxon>Eurotiomycetes</taxon>
        <taxon>Eurotiomycetidae</taxon>
        <taxon>Eurotiales</taxon>
        <taxon>Aspergillaceae</taxon>
        <taxon>Aspergillus</taxon>
        <taxon>Aspergillus subgen. Circumdati</taxon>
    </lineage>
</organism>
<evidence type="ECO:0000256" key="1">
    <source>
        <dbReference type="SAM" id="MobiDB-lite"/>
    </source>
</evidence>
<protein>
    <submittedName>
        <fullName evidence="2">Uncharacterized protein</fullName>
    </submittedName>
</protein>
<evidence type="ECO:0000313" key="3">
    <source>
        <dbReference type="Proteomes" id="UP000325433"/>
    </source>
</evidence>
<evidence type="ECO:0000313" key="2">
    <source>
        <dbReference type="EMBL" id="KAE8311582.1"/>
    </source>
</evidence>
<accession>A0A5N6VTC4</accession>
<gene>
    <name evidence="2" type="ORF">BDV41DRAFT_334170</name>
</gene>
<feature type="region of interest" description="Disordered" evidence="1">
    <location>
        <begin position="98"/>
        <end position="121"/>
    </location>
</feature>
<dbReference type="AlphaFoldDB" id="A0A5N6VTC4"/>
<name>A0A5N6VTC4_9EURO</name>
<dbReference type="Proteomes" id="UP000325433">
    <property type="component" value="Unassembled WGS sequence"/>
</dbReference>
<keyword evidence="3" id="KW-1185">Reference proteome</keyword>